<dbReference type="SUPFAM" id="SSF53756">
    <property type="entry name" value="UDP-Glycosyltransferase/glycogen phosphorylase"/>
    <property type="match status" value="1"/>
</dbReference>
<dbReference type="RefSeq" id="WP_080275226.1">
    <property type="nucleotide sequence ID" value="NZ_CP017047.1"/>
</dbReference>
<dbReference type="AlphaFoldDB" id="A0AA40JF71"/>
<dbReference type="EMBL" id="JQIM01000009">
    <property type="protein sequence ID" value="KGX10797.1"/>
    <property type="molecule type" value="Genomic_DNA"/>
</dbReference>
<name>A0AA40JF71_BURPE</name>
<accession>A0AA40JF71</accession>
<dbReference type="GO" id="GO:0016020">
    <property type="term" value="C:membrane"/>
    <property type="evidence" value="ECO:0007669"/>
    <property type="project" value="InterPro"/>
</dbReference>
<dbReference type="Proteomes" id="UP000030475">
    <property type="component" value="Unassembled WGS sequence"/>
</dbReference>
<proteinExistence type="predicted"/>
<evidence type="ECO:0000313" key="2">
    <source>
        <dbReference type="Proteomes" id="UP000030475"/>
    </source>
</evidence>
<dbReference type="GO" id="GO:0047355">
    <property type="term" value="F:CDP-glycerol glycerophosphotransferase activity"/>
    <property type="evidence" value="ECO:0007669"/>
    <property type="project" value="InterPro"/>
</dbReference>
<comment type="caution">
    <text evidence="1">The sequence shown here is derived from an EMBL/GenBank/DDBJ whole genome shotgun (WGS) entry which is preliminary data.</text>
</comment>
<dbReference type="InterPro" id="IPR043148">
    <property type="entry name" value="TagF_C"/>
</dbReference>
<dbReference type="Gene3D" id="3.40.50.12580">
    <property type="match status" value="1"/>
</dbReference>
<organism evidence="1 2">
    <name type="scientific">Burkholderia pseudomallei</name>
    <name type="common">Pseudomonas pseudomallei</name>
    <dbReference type="NCBI Taxonomy" id="28450"/>
    <lineage>
        <taxon>Bacteria</taxon>
        <taxon>Pseudomonadati</taxon>
        <taxon>Pseudomonadota</taxon>
        <taxon>Betaproteobacteria</taxon>
        <taxon>Burkholderiales</taxon>
        <taxon>Burkholderiaceae</taxon>
        <taxon>Burkholderia</taxon>
        <taxon>pseudomallei group</taxon>
    </lineage>
</organism>
<dbReference type="Pfam" id="PF04464">
    <property type="entry name" value="Glyphos_transf"/>
    <property type="match status" value="1"/>
</dbReference>
<dbReference type="InterPro" id="IPR007554">
    <property type="entry name" value="Glycerophosphate_synth"/>
</dbReference>
<protein>
    <submittedName>
        <fullName evidence="1">Poly(Glycerophosphate) glycerophosphotransferase family protein</fullName>
    </submittedName>
</protein>
<gene>
    <name evidence="1" type="ORF">Y036_4997</name>
</gene>
<evidence type="ECO:0000313" key="1">
    <source>
        <dbReference type="EMBL" id="KGX10797.1"/>
    </source>
</evidence>
<reference evidence="1 2" key="1">
    <citation type="submission" date="2014-08" db="EMBL/GenBank/DDBJ databases">
        <authorList>
            <person name="Bunnell A."/>
            <person name="Chain P.S."/>
            <person name="Chertkov O."/>
            <person name="Currie B.J."/>
            <person name="Daligault H.E."/>
            <person name="Davenport K.W."/>
            <person name="Davis C."/>
            <person name="Gleasner C.D."/>
            <person name="Johnson S.L."/>
            <person name="Kaestli M."/>
            <person name="Koren S."/>
            <person name="Kunde Y.A."/>
            <person name="Mayo M."/>
            <person name="McMurry K.K."/>
            <person name="Price E.P."/>
            <person name="Reitenga K.G."/>
            <person name="Robison R."/>
            <person name="Rosovitz M.J."/>
            <person name="Sarovich D.S."/>
            <person name="Teshima H."/>
        </authorList>
    </citation>
    <scope>NUCLEOTIDE SEQUENCE [LARGE SCALE GENOMIC DNA]</scope>
    <source>
        <strain evidence="1 2">MSHR44</strain>
    </source>
</reference>
<sequence>MAVMTVKKKIRFLFQAASHWYCFASVYRAFGNDCRYDVEVVALPFLKNDVQLGEPSWAFLEAQGIPFVHYLQYDTDADAPDVVFLHCPYDETRPPAFHAAALHEHNVRLAYIPYGPDVGGGERNRRFQYGLDTQLLAWRIFARSEAHRMRYARNLPGSAKRVVVTGHPKLDELRGAPADNPFSPLVDGKCVLLWNPHFSVGFPAELRWSTFDRYVNAMCRLAAQRDDVAIIMRPHPNLFHTLMLREPGKRLIATLIAFANRHRNFVIDQSPLYKAAFDASHAMMTDTSSLMYEYLACDKPILHLDCDGGAGLNEEGRQLVRGMSRARAERDIVAFVDDIVRGRDVTQALRRRVIAGVLGECDGKNGERVKLAVDRSDLWQSVPAWLDAI</sequence>